<dbReference type="Pfam" id="PF01693">
    <property type="entry name" value="Cauli_VI"/>
    <property type="match status" value="1"/>
</dbReference>
<evidence type="ECO:0000313" key="3">
    <source>
        <dbReference type="EMBL" id="KAK7023435.1"/>
    </source>
</evidence>
<reference evidence="3 4" key="1">
    <citation type="submission" date="2024-01" db="EMBL/GenBank/DDBJ databases">
        <title>A draft genome for a cacao thread blight-causing isolate of Paramarasmius palmivorus.</title>
        <authorList>
            <person name="Baruah I.K."/>
            <person name="Bukari Y."/>
            <person name="Amoako-Attah I."/>
            <person name="Meinhardt L.W."/>
            <person name="Bailey B.A."/>
            <person name="Cohen S.P."/>
        </authorList>
    </citation>
    <scope>NUCLEOTIDE SEQUENCE [LARGE SCALE GENOMIC DNA]</scope>
    <source>
        <strain evidence="3 4">GH-12</strain>
    </source>
</reference>
<dbReference type="AlphaFoldDB" id="A0AAW0BC73"/>
<sequence length="241" mass="26051">MDPPGHAPKTYNLTQHDPDRGITISRTTIEEENGWVVTHTVAIHRRHPDVDVAHISRGTSPGLTAPEASSVVSQETHHEASGTLKESVPQASDNSFASHVFSSLTTPPPPPTHYSTVIPHPNNITLRPGMETHDRFYVIFRGREVGIFYNFPLEVAPRTLGVSNAAQRVYSSFDAAISAYDAAYNRLLPGCELAVIRDPVSQPGPVIGNTSLLAVSVHVDSDSDSDSDSEKAEVVRQVSAS</sequence>
<evidence type="ECO:0000313" key="4">
    <source>
        <dbReference type="Proteomes" id="UP001383192"/>
    </source>
</evidence>
<feature type="region of interest" description="Disordered" evidence="1">
    <location>
        <begin position="220"/>
        <end position="241"/>
    </location>
</feature>
<keyword evidence="4" id="KW-1185">Reference proteome</keyword>
<feature type="domain" description="Ribonuclease H1 N-terminal" evidence="2">
    <location>
        <begin position="135"/>
        <end position="176"/>
    </location>
</feature>
<feature type="region of interest" description="Disordered" evidence="1">
    <location>
        <begin position="57"/>
        <end position="89"/>
    </location>
</feature>
<protein>
    <recommendedName>
        <fullName evidence="2">Ribonuclease H1 N-terminal domain-containing protein</fullName>
    </recommendedName>
</protein>
<dbReference type="InterPro" id="IPR011320">
    <property type="entry name" value="RNase_H1_N"/>
</dbReference>
<evidence type="ECO:0000259" key="2">
    <source>
        <dbReference type="Pfam" id="PF01693"/>
    </source>
</evidence>
<comment type="caution">
    <text evidence="3">The sequence shown here is derived from an EMBL/GenBank/DDBJ whole genome shotgun (WGS) entry which is preliminary data.</text>
</comment>
<gene>
    <name evidence="3" type="ORF">VNI00_016741</name>
</gene>
<dbReference type="EMBL" id="JAYKXP010000139">
    <property type="protein sequence ID" value="KAK7023435.1"/>
    <property type="molecule type" value="Genomic_DNA"/>
</dbReference>
<accession>A0AAW0BC73</accession>
<proteinExistence type="predicted"/>
<dbReference type="Proteomes" id="UP001383192">
    <property type="component" value="Unassembled WGS sequence"/>
</dbReference>
<name>A0AAW0BC73_9AGAR</name>
<evidence type="ECO:0000256" key="1">
    <source>
        <dbReference type="SAM" id="MobiDB-lite"/>
    </source>
</evidence>
<organism evidence="3 4">
    <name type="scientific">Paramarasmius palmivorus</name>
    <dbReference type="NCBI Taxonomy" id="297713"/>
    <lineage>
        <taxon>Eukaryota</taxon>
        <taxon>Fungi</taxon>
        <taxon>Dikarya</taxon>
        <taxon>Basidiomycota</taxon>
        <taxon>Agaricomycotina</taxon>
        <taxon>Agaricomycetes</taxon>
        <taxon>Agaricomycetidae</taxon>
        <taxon>Agaricales</taxon>
        <taxon>Marasmiineae</taxon>
        <taxon>Marasmiaceae</taxon>
        <taxon>Paramarasmius</taxon>
    </lineage>
</organism>